<dbReference type="KEGG" id="msaa:QYS49_23975"/>
<keyword evidence="1" id="KW-0472">Membrane</keyword>
<dbReference type="Pfam" id="PF12732">
    <property type="entry name" value="YtxH"/>
    <property type="match status" value="1"/>
</dbReference>
<gene>
    <name evidence="2" type="ORF">QYS49_23975</name>
</gene>
<reference evidence="2 3" key="1">
    <citation type="submission" date="2023-08" db="EMBL/GenBank/DDBJ databases">
        <title>Comparative genomics and taxonomic characterization of three novel marine species of genus Marivirga.</title>
        <authorList>
            <person name="Muhammad N."/>
            <person name="Kim S.-G."/>
        </authorList>
    </citation>
    <scope>NUCLEOTIDE SEQUENCE [LARGE SCALE GENOMIC DNA]</scope>
    <source>
        <strain evidence="2 3">BDSF4-3</strain>
    </source>
</reference>
<dbReference type="InterPro" id="IPR024623">
    <property type="entry name" value="YtxH"/>
</dbReference>
<name>A0AA49GBD3_9BACT</name>
<evidence type="ECO:0000313" key="2">
    <source>
        <dbReference type="EMBL" id="WKK74728.1"/>
    </source>
</evidence>
<evidence type="ECO:0000256" key="1">
    <source>
        <dbReference type="SAM" id="Phobius"/>
    </source>
</evidence>
<proteinExistence type="predicted"/>
<dbReference type="EMBL" id="CP129971">
    <property type="protein sequence ID" value="WKK74728.1"/>
    <property type="molecule type" value="Genomic_DNA"/>
</dbReference>
<protein>
    <submittedName>
        <fullName evidence="2">YtxH domain-containing protein</fullName>
    </submittedName>
</protein>
<dbReference type="AlphaFoldDB" id="A0AA49GBD3"/>
<dbReference type="RefSeq" id="WP_308347306.1">
    <property type="nucleotide sequence ID" value="NZ_CP129971.1"/>
</dbReference>
<feature type="transmembrane region" description="Helical" evidence="1">
    <location>
        <begin position="6"/>
        <end position="25"/>
    </location>
</feature>
<sequence>MSKGRAVLGMLVGVAAGTIVGILLAPEKGAITRKQIKGKSDDYLDELKSKFDEFSDLVSKKIDTTKNDVQYLAGKGKAKADNFKKDLKNAAADVEHSGY</sequence>
<organism evidence="2 3">
    <name type="scientific">Marivirga salinarum</name>
    <dbReference type="NCBI Taxonomy" id="3059078"/>
    <lineage>
        <taxon>Bacteria</taxon>
        <taxon>Pseudomonadati</taxon>
        <taxon>Bacteroidota</taxon>
        <taxon>Cytophagia</taxon>
        <taxon>Cytophagales</taxon>
        <taxon>Marivirgaceae</taxon>
        <taxon>Marivirga</taxon>
    </lineage>
</organism>
<accession>A0AA49GBD3</accession>
<keyword evidence="1" id="KW-0812">Transmembrane</keyword>
<keyword evidence="1" id="KW-1133">Transmembrane helix</keyword>
<evidence type="ECO:0000313" key="3">
    <source>
        <dbReference type="Proteomes" id="UP001230496"/>
    </source>
</evidence>
<keyword evidence="3" id="KW-1185">Reference proteome</keyword>
<dbReference type="Proteomes" id="UP001230496">
    <property type="component" value="Chromosome"/>
</dbReference>